<dbReference type="Proteomes" id="UP000537204">
    <property type="component" value="Unassembled WGS sequence"/>
</dbReference>
<feature type="compositionally biased region" description="Acidic residues" evidence="1">
    <location>
        <begin position="16"/>
        <end position="25"/>
    </location>
</feature>
<reference evidence="3 4" key="1">
    <citation type="submission" date="2020-08" db="EMBL/GenBank/DDBJ databases">
        <title>Genomic Encyclopedia of Type Strains, Phase IV (KMG-V): Genome sequencing to study the core and pangenomes of soil and plant-associated prokaryotes.</title>
        <authorList>
            <person name="Whitman W."/>
        </authorList>
    </citation>
    <scope>NUCLEOTIDE SEQUENCE [LARGE SCALE GENOMIC DNA]</scope>
    <source>
        <strain evidence="3 4">S3M1</strain>
    </source>
</reference>
<keyword evidence="2" id="KW-0472">Membrane</keyword>
<gene>
    <name evidence="3" type="ORF">HDE68_005296</name>
</gene>
<feature type="region of interest" description="Disordered" evidence="1">
    <location>
        <begin position="1"/>
        <end position="36"/>
    </location>
</feature>
<proteinExistence type="predicted"/>
<organism evidence="3 4">
    <name type="scientific">Pedobacter cryoconitis</name>
    <dbReference type="NCBI Taxonomy" id="188932"/>
    <lineage>
        <taxon>Bacteria</taxon>
        <taxon>Pseudomonadati</taxon>
        <taxon>Bacteroidota</taxon>
        <taxon>Sphingobacteriia</taxon>
        <taxon>Sphingobacteriales</taxon>
        <taxon>Sphingobacteriaceae</taxon>
        <taxon>Pedobacter</taxon>
    </lineage>
</organism>
<name>A0A7W9E1R9_9SPHI</name>
<dbReference type="Pfam" id="PF19579">
    <property type="entry name" value="FtsL_2"/>
    <property type="match status" value="1"/>
</dbReference>
<evidence type="ECO:0000256" key="2">
    <source>
        <dbReference type="SAM" id="Phobius"/>
    </source>
</evidence>
<evidence type="ECO:0008006" key="5">
    <source>
        <dbReference type="Google" id="ProtNLM"/>
    </source>
</evidence>
<keyword evidence="2" id="KW-0812">Transmembrane</keyword>
<sequence length="149" mass="17308">MEKGSKDMNNQFRADEVEDEEELPEEPVIRLKKPKKEKKEHENAKVFFKKLFVDGVVTKETATAMLPFLIFLSLLTMLYIANSHMAVKNIRDIDKLNKEVKELSWEYKSLKADLMFKSKLTEVAKKVDTLGIKELTEPPKKIIISNDEH</sequence>
<keyword evidence="2" id="KW-1133">Transmembrane helix</keyword>
<protein>
    <recommendedName>
        <fullName evidence="5">Cell division protein FtsL</fullName>
    </recommendedName>
</protein>
<dbReference type="AlphaFoldDB" id="A0A7W9E1R9"/>
<comment type="caution">
    <text evidence="3">The sequence shown here is derived from an EMBL/GenBank/DDBJ whole genome shotgun (WGS) entry which is preliminary data.</text>
</comment>
<feature type="transmembrane region" description="Helical" evidence="2">
    <location>
        <begin position="62"/>
        <end position="81"/>
    </location>
</feature>
<dbReference type="EMBL" id="JACHCE010000013">
    <property type="protein sequence ID" value="MBB5639353.1"/>
    <property type="molecule type" value="Genomic_DNA"/>
</dbReference>
<evidence type="ECO:0000313" key="3">
    <source>
        <dbReference type="EMBL" id="MBB5639353.1"/>
    </source>
</evidence>
<accession>A0A7W9E1R9</accession>
<evidence type="ECO:0000256" key="1">
    <source>
        <dbReference type="SAM" id="MobiDB-lite"/>
    </source>
</evidence>
<dbReference type="InterPro" id="IPR045755">
    <property type="entry name" value="FtsL-like"/>
</dbReference>
<evidence type="ECO:0000313" key="4">
    <source>
        <dbReference type="Proteomes" id="UP000537204"/>
    </source>
</evidence>